<evidence type="ECO:0000259" key="1">
    <source>
        <dbReference type="Pfam" id="PF07484"/>
    </source>
</evidence>
<dbReference type="EMBL" id="BMJQ01000009">
    <property type="protein sequence ID" value="GGF26765.1"/>
    <property type="molecule type" value="Genomic_DNA"/>
</dbReference>
<dbReference type="Gene3D" id="3.90.1340.10">
    <property type="entry name" value="Phage tail collar domain"/>
    <property type="match status" value="1"/>
</dbReference>
<dbReference type="InterPro" id="IPR011083">
    <property type="entry name" value="Phage_tail_collar_dom"/>
</dbReference>
<dbReference type="SUPFAM" id="SSF88874">
    <property type="entry name" value="Receptor-binding domain of short tail fibre protein gp12"/>
    <property type="match status" value="1"/>
</dbReference>
<dbReference type="InterPro" id="IPR037053">
    <property type="entry name" value="Phage_tail_collar_dom_sf"/>
</dbReference>
<accession>A0A8J3E645</accession>
<reference evidence="2" key="1">
    <citation type="journal article" date="2014" name="Int. J. Syst. Evol. Microbiol.">
        <title>Complete genome sequence of Corynebacterium casei LMG S-19264T (=DSM 44701T), isolated from a smear-ripened cheese.</title>
        <authorList>
            <consortium name="US DOE Joint Genome Institute (JGI-PGF)"/>
            <person name="Walter F."/>
            <person name="Albersmeier A."/>
            <person name="Kalinowski J."/>
            <person name="Ruckert C."/>
        </authorList>
    </citation>
    <scope>NUCLEOTIDE SEQUENCE</scope>
    <source>
        <strain evidence="2">CGMCC 1.15725</strain>
    </source>
</reference>
<evidence type="ECO:0000313" key="2">
    <source>
        <dbReference type="EMBL" id="GGF26765.1"/>
    </source>
</evidence>
<reference evidence="2" key="2">
    <citation type="submission" date="2020-09" db="EMBL/GenBank/DDBJ databases">
        <authorList>
            <person name="Sun Q."/>
            <person name="Zhou Y."/>
        </authorList>
    </citation>
    <scope>NUCLEOTIDE SEQUENCE</scope>
    <source>
        <strain evidence="2">CGMCC 1.15725</strain>
    </source>
</reference>
<evidence type="ECO:0000313" key="3">
    <source>
        <dbReference type="Proteomes" id="UP000646365"/>
    </source>
</evidence>
<comment type="caution">
    <text evidence="2">The sequence shown here is derived from an EMBL/GenBank/DDBJ whole genome shotgun (WGS) entry which is preliminary data.</text>
</comment>
<keyword evidence="3" id="KW-1185">Reference proteome</keyword>
<feature type="domain" description="Phage tail collar" evidence="1">
    <location>
        <begin position="8"/>
        <end position="64"/>
    </location>
</feature>
<dbReference type="Pfam" id="PF07484">
    <property type="entry name" value="Collar"/>
    <property type="match status" value="1"/>
</dbReference>
<dbReference type="AlphaFoldDB" id="A0A8J3E645"/>
<proteinExistence type="predicted"/>
<sequence length="185" mass="19281">MPANPYVGQLMPFASNFAPRGWAICAGQLLPISQNTALFSILGTFYGGNGTSNFALPDLRSRTPIHSGQGPGLSDYVVGEQDGVEQVTLLLQELGPHTHGLLANATAATTASPANAVLAEMHGPGRGGTGFAVNRYTTATSPATQLSQQSVTYAGQAQPLPHNNLQPSLAINWCIALQGIFPARN</sequence>
<dbReference type="Proteomes" id="UP000646365">
    <property type="component" value="Unassembled WGS sequence"/>
</dbReference>
<name>A0A8J3E645_9PROT</name>
<organism evidence="2 3">
    <name type="scientific">Aliidongia dinghuensis</name>
    <dbReference type="NCBI Taxonomy" id="1867774"/>
    <lineage>
        <taxon>Bacteria</taxon>
        <taxon>Pseudomonadati</taxon>
        <taxon>Pseudomonadota</taxon>
        <taxon>Alphaproteobacteria</taxon>
        <taxon>Rhodospirillales</taxon>
        <taxon>Dongiaceae</taxon>
        <taxon>Aliidongia</taxon>
    </lineage>
</organism>
<dbReference type="RefSeq" id="WP_189048242.1">
    <property type="nucleotide sequence ID" value="NZ_BMJQ01000009.1"/>
</dbReference>
<protein>
    <submittedName>
        <fullName evidence="2">Tail Collar domain-containing protein</fullName>
    </submittedName>
</protein>
<gene>
    <name evidence="2" type="ORF">GCM10011611_36010</name>
</gene>